<accession>A0A838YBL7</accession>
<feature type="transmembrane region" description="Helical" evidence="1">
    <location>
        <begin position="12"/>
        <end position="35"/>
    </location>
</feature>
<evidence type="ECO:0000313" key="3">
    <source>
        <dbReference type="EMBL" id="MBA4708154.1"/>
    </source>
</evidence>
<evidence type="ECO:0000259" key="2">
    <source>
        <dbReference type="Pfam" id="PF01757"/>
    </source>
</evidence>
<keyword evidence="3" id="KW-0012">Acyltransferase</keyword>
<dbReference type="PANTHER" id="PTHR23028">
    <property type="entry name" value="ACETYLTRANSFERASE"/>
    <property type="match status" value="1"/>
</dbReference>
<keyword evidence="1" id="KW-1133">Transmembrane helix</keyword>
<proteinExistence type="predicted"/>
<feature type="transmembrane region" description="Helical" evidence="1">
    <location>
        <begin position="205"/>
        <end position="223"/>
    </location>
</feature>
<feature type="transmembrane region" description="Helical" evidence="1">
    <location>
        <begin position="166"/>
        <end position="185"/>
    </location>
</feature>
<keyword evidence="3" id="KW-0808">Transferase</keyword>
<feature type="domain" description="Acyltransferase 3" evidence="2">
    <location>
        <begin position="6"/>
        <end position="339"/>
    </location>
</feature>
<feature type="transmembrane region" description="Helical" evidence="1">
    <location>
        <begin position="134"/>
        <end position="154"/>
    </location>
</feature>
<dbReference type="AlphaFoldDB" id="A0A838YBL7"/>
<dbReference type="Pfam" id="PF01757">
    <property type="entry name" value="Acyl_transf_3"/>
    <property type="match status" value="1"/>
</dbReference>
<keyword evidence="1" id="KW-0472">Membrane</keyword>
<dbReference type="GO" id="GO:0016020">
    <property type="term" value="C:membrane"/>
    <property type="evidence" value="ECO:0007669"/>
    <property type="project" value="TreeGrafter"/>
</dbReference>
<dbReference type="RefSeq" id="WP_181835361.1">
    <property type="nucleotide sequence ID" value="NZ_JACERN010000022.1"/>
</dbReference>
<keyword evidence="1" id="KW-0812">Transmembrane</keyword>
<protein>
    <submittedName>
        <fullName evidence="3">Acyltransferase</fullName>
    </submittedName>
</protein>
<dbReference type="EMBL" id="JACERN010000022">
    <property type="protein sequence ID" value="MBA4708154.1"/>
    <property type="molecule type" value="Genomic_DNA"/>
</dbReference>
<comment type="caution">
    <text evidence="3">The sequence shown here is derived from an EMBL/GenBank/DDBJ whole genome shotgun (WGS) entry which is preliminary data.</text>
</comment>
<evidence type="ECO:0000313" key="4">
    <source>
        <dbReference type="Proteomes" id="UP000545606"/>
    </source>
</evidence>
<feature type="transmembrane region" description="Helical" evidence="1">
    <location>
        <begin position="235"/>
        <end position="253"/>
    </location>
</feature>
<feature type="transmembrane region" description="Helical" evidence="1">
    <location>
        <begin position="259"/>
        <end position="279"/>
    </location>
</feature>
<dbReference type="GO" id="GO:0016747">
    <property type="term" value="F:acyltransferase activity, transferring groups other than amino-acyl groups"/>
    <property type="evidence" value="ECO:0007669"/>
    <property type="project" value="InterPro"/>
</dbReference>
<feature type="transmembrane region" description="Helical" evidence="1">
    <location>
        <begin position="321"/>
        <end position="342"/>
    </location>
</feature>
<dbReference type="InterPro" id="IPR002656">
    <property type="entry name" value="Acyl_transf_3_dom"/>
</dbReference>
<keyword evidence="4" id="KW-1185">Reference proteome</keyword>
<organism evidence="3 4">
    <name type="scientific">Aquitalea aquatica</name>
    <dbReference type="NCBI Taxonomy" id="3044273"/>
    <lineage>
        <taxon>Bacteria</taxon>
        <taxon>Pseudomonadati</taxon>
        <taxon>Pseudomonadota</taxon>
        <taxon>Betaproteobacteria</taxon>
        <taxon>Neisseriales</taxon>
        <taxon>Chromobacteriaceae</taxon>
        <taxon>Aquitalea</taxon>
    </lineage>
</organism>
<gene>
    <name evidence="3" type="ORF">H2Z84_07135</name>
</gene>
<feature type="transmembrane region" description="Helical" evidence="1">
    <location>
        <begin position="41"/>
        <end position="57"/>
    </location>
</feature>
<name>A0A838YBL7_9NEIS</name>
<dbReference type="GO" id="GO:0000271">
    <property type="term" value="P:polysaccharide biosynthetic process"/>
    <property type="evidence" value="ECO:0007669"/>
    <property type="project" value="TreeGrafter"/>
</dbReference>
<dbReference type="PANTHER" id="PTHR23028:SF53">
    <property type="entry name" value="ACYL_TRANSF_3 DOMAIN-CONTAINING PROTEIN"/>
    <property type="match status" value="1"/>
</dbReference>
<dbReference type="InterPro" id="IPR050879">
    <property type="entry name" value="Acyltransferase_3"/>
</dbReference>
<dbReference type="Proteomes" id="UP000545606">
    <property type="component" value="Unassembled WGS sequence"/>
</dbReference>
<evidence type="ECO:0000256" key="1">
    <source>
        <dbReference type="SAM" id="Phobius"/>
    </source>
</evidence>
<feature type="transmembrane region" description="Helical" evidence="1">
    <location>
        <begin position="291"/>
        <end position="309"/>
    </location>
</feature>
<feature type="transmembrane region" description="Helical" evidence="1">
    <location>
        <begin position="78"/>
        <end position="97"/>
    </location>
</feature>
<reference evidence="3 4" key="1">
    <citation type="submission" date="2020-07" db="EMBL/GenBank/DDBJ databases">
        <title>Draft genome sequence of violacein-producing bacteria and related species.</title>
        <authorList>
            <person name="Wilson H.S."/>
            <person name="De Leon M.E."/>
        </authorList>
    </citation>
    <scope>NUCLEOTIDE SEQUENCE [LARGE SCALE GENOMIC DNA]</scope>
    <source>
        <strain evidence="3 4">HSC-21Su07</strain>
    </source>
</reference>
<sequence>MQNEIKQLTGLRGVAAIVVAIAHFNFSSISFFKFIAFHNESVDLFFCLSAFTLCIVYKPDHQSLNFKNYFASRFARIYPLYILTLIASTILCFKLKIYGFDSYTFESGIFEFIKQALLINALPFFSGIHWNPPAWSLSVEFFCYCFIFPVFFIFKNTPLTTNSAIRFLTILLLCATSAYYTTHFFNPDISTPGHPPANITVHSALIIRGVLLFTAGWLTYESFTKRDWLFIASQKYKNCIFTLIVIILIAKYLNKIPGSVLFFLWPILILTLLDEQFWLSKFLSTRLMHQVGLISYSVYLWHFPIKLIIEHYHLQSKIRLAIFIPSVLTLTIVVSIISYYLFEKTQRDKLKHFLQNI</sequence>